<dbReference type="Proteomes" id="UP000035579">
    <property type="component" value="Chromosome"/>
</dbReference>
<evidence type="ECO:0000256" key="2">
    <source>
        <dbReference type="RuleBase" id="RU361163"/>
    </source>
</evidence>
<dbReference type="PANTHER" id="PTHR34002:SF9">
    <property type="entry name" value="XYLOGLUCAN-SPECIFIC ENDO-BETA-1,4-GLUCANASE A"/>
    <property type="match status" value="1"/>
</dbReference>
<accession>A0AAC8Q4W5</accession>
<evidence type="ECO:0000313" key="7">
    <source>
        <dbReference type="Proteomes" id="UP000256345"/>
    </source>
</evidence>
<dbReference type="Pfam" id="PF01670">
    <property type="entry name" value="Glyco_hydro_12"/>
    <property type="match status" value="1"/>
</dbReference>
<dbReference type="InterPro" id="IPR002594">
    <property type="entry name" value="GH12"/>
</dbReference>
<evidence type="ECO:0000313" key="4">
    <source>
        <dbReference type="EMBL" id="AKJ00561.1"/>
    </source>
</evidence>
<keyword evidence="2 5" id="KW-0378">Hydrolase</keyword>
<sequence length="503" mass="55507">MSRQLIGFALTLVLVACSGAETSPQPAENSDEISSSSVSIVSSSVSKNPLLAGEVQTASVTLTSTATMQDMIVDIRIYDSANTQRARKEFFPVTLPACSQVVLTYDFPSPADLPPGQYNVQVGVWDTSWKTWLYETRDTFTVQAPTTTTPQVSIVSSSVSKNPLVAGEVQTASVTLKSTATMQDMIVDIRIYDSANTRYALKTFSPVTLPAGAQVVLAYDFPSPADLPPGQYNVQVGVWDTSWKTWLYETRNLFSVTRTPFNMNCQNEAWLSAGSYAVQNNQWGRGPITDYSQCVAMGGVAADGSVSARWTWRWPAEPGEVKGYPAIVFGQKPGYPVTPNTNLPRQVNAISQLTSSWSTRSTYTGRGQLTFDLWLTRDATRYPNFPQTPITHEIMVAVEPYGNYGLDRNPAWFVEEITINGVRYRTYKADNFPPGGSQQWRFLVFQMLTPMTQGTLEFKPLFDYLKSRGFISGAEYLSSIEFGTEPVEGTGEVTVDSFKATVR</sequence>
<dbReference type="InterPro" id="IPR013319">
    <property type="entry name" value="GH11/12"/>
</dbReference>
<keyword evidence="2" id="KW-0326">Glycosidase</keyword>
<feature type="signal peptide" evidence="3">
    <location>
        <begin position="1"/>
        <end position="20"/>
    </location>
</feature>
<dbReference type="PANTHER" id="PTHR34002">
    <property type="entry name" value="BLR1656 PROTEIN"/>
    <property type="match status" value="1"/>
</dbReference>
<dbReference type="Gene3D" id="2.60.120.180">
    <property type="match status" value="1"/>
</dbReference>
<dbReference type="SUPFAM" id="SSF49899">
    <property type="entry name" value="Concanavalin A-like lectins/glucanases"/>
    <property type="match status" value="1"/>
</dbReference>
<keyword evidence="3" id="KW-0732">Signal</keyword>
<keyword evidence="7" id="KW-1185">Reference proteome</keyword>
<dbReference type="RefSeq" id="WP_047855360.1">
    <property type="nucleotide sequence ID" value="NZ_CP011509.1"/>
</dbReference>
<dbReference type="Proteomes" id="UP000256345">
    <property type="component" value="Unassembled WGS sequence"/>
</dbReference>
<keyword evidence="2" id="KW-0624">Polysaccharide degradation</keyword>
<feature type="chain" id="PRO_5042196109" evidence="3">
    <location>
        <begin position="21"/>
        <end position="503"/>
    </location>
</feature>
<dbReference type="GO" id="GO:0000272">
    <property type="term" value="P:polysaccharide catabolic process"/>
    <property type="evidence" value="ECO:0007669"/>
    <property type="project" value="UniProtKB-KW"/>
</dbReference>
<organism evidence="4 6">
    <name type="scientific">Archangium gephyra</name>
    <dbReference type="NCBI Taxonomy" id="48"/>
    <lineage>
        <taxon>Bacteria</taxon>
        <taxon>Pseudomonadati</taxon>
        <taxon>Myxococcota</taxon>
        <taxon>Myxococcia</taxon>
        <taxon>Myxococcales</taxon>
        <taxon>Cystobacterineae</taxon>
        <taxon>Archangiaceae</taxon>
        <taxon>Archangium</taxon>
    </lineage>
</organism>
<comment type="similarity">
    <text evidence="1 2">Belongs to the glycosyl hydrolase 12 (cellulase H) family.</text>
</comment>
<evidence type="ECO:0000313" key="5">
    <source>
        <dbReference type="EMBL" id="REG32742.1"/>
    </source>
</evidence>
<name>A0AAC8Q4W5_9BACT</name>
<dbReference type="GO" id="GO:0008810">
    <property type="term" value="F:cellulase activity"/>
    <property type="evidence" value="ECO:0007669"/>
    <property type="project" value="InterPro"/>
</dbReference>
<reference evidence="5 7" key="2">
    <citation type="submission" date="2018-08" db="EMBL/GenBank/DDBJ databases">
        <title>Genomic Encyclopedia of Archaeal and Bacterial Type Strains, Phase II (KMG-II): from individual species to whole genera.</title>
        <authorList>
            <person name="Goeker M."/>
        </authorList>
    </citation>
    <scope>NUCLEOTIDE SEQUENCE [LARGE SCALE GENOMIC DNA]</scope>
    <source>
        <strain evidence="5 7">DSM 2261</strain>
    </source>
</reference>
<protein>
    <submittedName>
        <fullName evidence="4">Endoglucanase</fullName>
    </submittedName>
    <submittedName>
        <fullName evidence="5">Glycosyl hydrolase family 12</fullName>
    </submittedName>
</protein>
<evidence type="ECO:0000313" key="6">
    <source>
        <dbReference type="Proteomes" id="UP000035579"/>
    </source>
</evidence>
<dbReference type="KEGG" id="age:AA314_02187"/>
<proteinExistence type="inferred from homology"/>
<dbReference type="EMBL" id="CP011509">
    <property type="protein sequence ID" value="AKJ00561.1"/>
    <property type="molecule type" value="Genomic_DNA"/>
</dbReference>
<dbReference type="PROSITE" id="PS51257">
    <property type="entry name" value="PROKAR_LIPOPROTEIN"/>
    <property type="match status" value="1"/>
</dbReference>
<dbReference type="AlphaFoldDB" id="A0AAC8Q4W5"/>
<dbReference type="EMBL" id="QUMU01000004">
    <property type="protein sequence ID" value="REG32742.1"/>
    <property type="molecule type" value="Genomic_DNA"/>
</dbReference>
<evidence type="ECO:0000256" key="1">
    <source>
        <dbReference type="ARBA" id="ARBA00005519"/>
    </source>
</evidence>
<reference evidence="4 6" key="1">
    <citation type="submission" date="2015-05" db="EMBL/GenBank/DDBJ databases">
        <title>Genome assembly of Archangium gephyra DSM 2261.</title>
        <authorList>
            <person name="Sharma G."/>
            <person name="Subramanian S."/>
        </authorList>
    </citation>
    <scope>NUCLEOTIDE SEQUENCE [LARGE SCALE GENOMIC DNA]</scope>
    <source>
        <strain evidence="4 6">DSM 2261</strain>
    </source>
</reference>
<keyword evidence="2" id="KW-0119">Carbohydrate metabolism</keyword>
<gene>
    <name evidence="4" type="ORF">AA314_02187</name>
    <name evidence="5" type="ORF">ATI61_10429</name>
</gene>
<evidence type="ECO:0000256" key="3">
    <source>
        <dbReference type="SAM" id="SignalP"/>
    </source>
</evidence>
<dbReference type="InterPro" id="IPR013320">
    <property type="entry name" value="ConA-like_dom_sf"/>
</dbReference>